<feature type="domain" description="K Homology" evidence="4">
    <location>
        <begin position="65"/>
        <end position="138"/>
    </location>
</feature>
<evidence type="ECO:0000256" key="1">
    <source>
        <dbReference type="ARBA" id="ARBA00022737"/>
    </source>
</evidence>
<evidence type="ECO:0000256" key="2">
    <source>
        <dbReference type="PROSITE-ProRule" id="PRU00117"/>
    </source>
</evidence>
<keyword evidence="1" id="KW-0677">Repeat</keyword>
<evidence type="ECO:0000256" key="3">
    <source>
        <dbReference type="SAM" id="MobiDB-lite"/>
    </source>
</evidence>
<protein>
    <submittedName>
        <fullName evidence="5">RNA-binding Nova-2-like isoform X1 isoform A</fullName>
    </submittedName>
</protein>
<dbReference type="SMART" id="SM00322">
    <property type="entry name" value="KH"/>
    <property type="match status" value="2"/>
</dbReference>
<dbReference type="CDD" id="cd22437">
    <property type="entry name" value="KH-I_BTR1_rpt2"/>
    <property type="match status" value="1"/>
</dbReference>
<keyword evidence="2" id="KW-0694">RNA-binding</keyword>
<dbReference type="AlphaFoldDB" id="A0A2P6U4Q9"/>
<dbReference type="Proteomes" id="UP000239899">
    <property type="component" value="Unassembled WGS sequence"/>
</dbReference>
<accession>A0A2P6U4Q9</accession>
<dbReference type="PANTHER" id="PTHR10288">
    <property type="entry name" value="KH DOMAIN CONTAINING RNA BINDING PROTEIN"/>
    <property type="match status" value="1"/>
</dbReference>
<dbReference type="OrthoDB" id="441329at2759"/>
<proteinExistence type="predicted"/>
<evidence type="ECO:0000313" key="6">
    <source>
        <dbReference type="Proteomes" id="UP000239899"/>
    </source>
</evidence>
<evidence type="ECO:0000259" key="4">
    <source>
        <dbReference type="SMART" id="SM00322"/>
    </source>
</evidence>
<feature type="domain" description="K Homology" evidence="4">
    <location>
        <begin position="186"/>
        <end position="259"/>
    </location>
</feature>
<keyword evidence="6" id="KW-1185">Reference proteome</keyword>
<dbReference type="Gene3D" id="3.30.1370.10">
    <property type="entry name" value="K Homology domain, type 1"/>
    <property type="match status" value="2"/>
</dbReference>
<evidence type="ECO:0000313" key="5">
    <source>
        <dbReference type="EMBL" id="PRW61287.1"/>
    </source>
</evidence>
<name>A0A2P6U4Q9_CHLSO</name>
<dbReference type="PROSITE" id="PS50084">
    <property type="entry name" value="KH_TYPE_1"/>
    <property type="match status" value="2"/>
</dbReference>
<dbReference type="InterPro" id="IPR036612">
    <property type="entry name" value="KH_dom_type_1_sf"/>
</dbReference>
<comment type="caution">
    <text evidence="5">The sequence shown here is derived from an EMBL/GenBank/DDBJ whole genome shotgun (WGS) entry which is preliminary data.</text>
</comment>
<dbReference type="EMBL" id="LHPG02000001">
    <property type="protein sequence ID" value="PRW61287.1"/>
    <property type="molecule type" value="Genomic_DNA"/>
</dbReference>
<dbReference type="InterPro" id="IPR004087">
    <property type="entry name" value="KH_dom"/>
</dbReference>
<dbReference type="GO" id="GO:0003723">
    <property type="term" value="F:RNA binding"/>
    <property type="evidence" value="ECO:0007669"/>
    <property type="project" value="UniProtKB-UniRule"/>
</dbReference>
<dbReference type="Pfam" id="PF00013">
    <property type="entry name" value="KH_1"/>
    <property type="match status" value="2"/>
</dbReference>
<dbReference type="InterPro" id="IPR004088">
    <property type="entry name" value="KH_dom_type_1"/>
</dbReference>
<dbReference type="SUPFAM" id="SSF54791">
    <property type="entry name" value="Eukaryotic type KH-domain (KH-domain type I)"/>
    <property type="match status" value="2"/>
</dbReference>
<sequence length="490" mass="50090">METGGVDMDPITVLDGINTQLRGLQVSSLPTSSEPTTPSSESPLSLDSTLREWLTEALATNASNPKVYTKLLVSNAAAGSIIGKAGSNINDVQAKTYARIQLSKANEYFPGTTERTLLVTGRLKQVVAALGLILAKLLREGVAPLSPRSKAAAGLRSAAGSSVSGGPGSEEGESSGEEVGSGTQAPRLLVRLLVPQPLCGVIIGKSGATIRNYATDTGTVIRVTSGEAAQLPTSHRIVTIAGEKEGVLKAIALMVLRQAEDPKFSLYGELPSPAAPSSGVAPHAGLAPLGPLGMPAPFHPGLALPFMPHGGLPSGAGLAPYGLAAGSSMGPGETPFTSLNLMLTEDQAAVLLDQGSRAVMEAEQMTGCRARLEMVDGPRGCFGRLMLAGPTEAVAYAQWLLGQRLSAAASFQQMGGTTYYNPYGPAAALPSMAGMPAFGQAPPPGMAPPFGMPGPWAQPAVPAMQQMAAAAMMPAFVRQGSASDASPPSM</sequence>
<gene>
    <name evidence="5" type="ORF">C2E21_0300</name>
</gene>
<reference evidence="5 6" key="1">
    <citation type="journal article" date="2018" name="Plant J.">
        <title>Genome sequences of Chlorella sorokiniana UTEX 1602 and Micractinium conductrix SAG 241.80: implications to maltose excretion by a green alga.</title>
        <authorList>
            <person name="Arriola M.B."/>
            <person name="Velmurugan N."/>
            <person name="Zhang Y."/>
            <person name="Plunkett M.H."/>
            <person name="Hondzo H."/>
            <person name="Barney B.M."/>
        </authorList>
    </citation>
    <scope>NUCLEOTIDE SEQUENCE [LARGE SCALE GENOMIC DNA]</scope>
    <source>
        <strain evidence="6">UTEX 1602</strain>
    </source>
</reference>
<organism evidence="5 6">
    <name type="scientific">Chlorella sorokiniana</name>
    <name type="common">Freshwater green alga</name>
    <dbReference type="NCBI Taxonomy" id="3076"/>
    <lineage>
        <taxon>Eukaryota</taxon>
        <taxon>Viridiplantae</taxon>
        <taxon>Chlorophyta</taxon>
        <taxon>core chlorophytes</taxon>
        <taxon>Trebouxiophyceae</taxon>
        <taxon>Chlorellales</taxon>
        <taxon>Chlorellaceae</taxon>
        <taxon>Chlorella clade</taxon>
        <taxon>Chlorella</taxon>
    </lineage>
</organism>
<feature type="region of interest" description="Disordered" evidence="3">
    <location>
        <begin position="156"/>
        <end position="181"/>
    </location>
</feature>